<reference evidence="2" key="1">
    <citation type="journal article" date="2019" name="Sci. Rep.">
        <title>Draft genome of Tanacetum cinerariifolium, the natural source of mosquito coil.</title>
        <authorList>
            <person name="Yamashiro T."/>
            <person name="Shiraishi A."/>
            <person name="Satake H."/>
            <person name="Nakayama K."/>
        </authorList>
    </citation>
    <scope>NUCLEOTIDE SEQUENCE</scope>
</reference>
<sequence>MLTGKWTPMNHDVQKFNAIYNQTELLSGENEENLYTRVLTLFRDQHGVEFRHRDAWIFLKDKYKWTNPYQRSSTSSSATSGSSKNRLTAFFQEQIQLDREVKKESLDRELAARLAVVELQKRNEDLKILTFDTTGMNPDDAAKIEALKAKTRTTLDIKKFDGKNDFGLWKIKMRALMVRQGCDAALETLPVDMKAGETSALMKKEYSTLILCLGDRVLWEKKLYTYYMSPCTKPGDHIDEFNKLIIDLANIDIEIEDEDQALMLLTSLSSSYENFVETLLYGSESLTMEDVLTTLNSRELKKRTEGTKEEIGDELYVRGRSDHSDKAHSGGNSRVKSIGGTGKLKCFICHLKGNLERDCPMKKSSGFVKKGKRDPDSYSSDDDAYFGEALVVVGNDEMTKLVVRFGKRGKLNPRYVGPFKVLERVGDVSYKLNLPKELSRVHNTFHVSYLKKCHADEPLAVPLDGLHFDDKLYFVEKPVEIMDREVKRLKRSRIPLVKVRWNSKRGPEFTWEREDQFWKKYPHLFARITSSSNVTF</sequence>
<accession>A0A6L2NW07</accession>
<feature type="domain" description="Tf2-1-like SH3-like" evidence="1">
    <location>
        <begin position="399"/>
        <end position="454"/>
    </location>
</feature>
<dbReference type="InterPro" id="IPR056924">
    <property type="entry name" value="SH3_Tf2-1"/>
</dbReference>
<dbReference type="PANTHER" id="PTHR46148:SF59">
    <property type="entry name" value="NUCLEOTIDYLTRANSFERASE, RIBONUCLEASE H"/>
    <property type="match status" value="1"/>
</dbReference>
<dbReference type="Pfam" id="PF24626">
    <property type="entry name" value="SH3_Tf2-1"/>
    <property type="match status" value="1"/>
</dbReference>
<keyword evidence="2" id="KW-0808">Transferase</keyword>
<comment type="caution">
    <text evidence="2">The sequence shown here is derived from an EMBL/GenBank/DDBJ whole genome shotgun (WGS) entry which is preliminary data.</text>
</comment>
<keyword evidence="2" id="KW-0695">RNA-directed DNA polymerase</keyword>
<gene>
    <name evidence="2" type="ORF">Tci_062446</name>
</gene>
<evidence type="ECO:0000313" key="2">
    <source>
        <dbReference type="EMBL" id="GEU90468.1"/>
    </source>
</evidence>
<protein>
    <submittedName>
        <fullName evidence="2">Putative reverse transcriptase domain-containing protein</fullName>
    </submittedName>
</protein>
<dbReference type="AlphaFoldDB" id="A0A6L2NW07"/>
<evidence type="ECO:0000259" key="1">
    <source>
        <dbReference type="Pfam" id="PF24626"/>
    </source>
</evidence>
<organism evidence="2">
    <name type="scientific">Tanacetum cinerariifolium</name>
    <name type="common">Dalmatian daisy</name>
    <name type="synonym">Chrysanthemum cinerariifolium</name>
    <dbReference type="NCBI Taxonomy" id="118510"/>
    <lineage>
        <taxon>Eukaryota</taxon>
        <taxon>Viridiplantae</taxon>
        <taxon>Streptophyta</taxon>
        <taxon>Embryophyta</taxon>
        <taxon>Tracheophyta</taxon>
        <taxon>Spermatophyta</taxon>
        <taxon>Magnoliopsida</taxon>
        <taxon>eudicotyledons</taxon>
        <taxon>Gunneridae</taxon>
        <taxon>Pentapetalae</taxon>
        <taxon>asterids</taxon>
        <taxon>campanulids</taxon>
        <taxon>Asterales</taxon>
        <taxon>Asteraceae</taxon>
        <taxon>Asteroideae</taxon>
        <taxon>Anthemideae</taxon>
        <taxon>Anthemidinae</taxon>
        <taxon>Tanacetum</taxon>
    </lineage>
</organism>
<name>A0A6L2NW07_TANCI</name>
<dbReference type="Pfam" id="PF14223">
    <property type="entry name" value="Retrotran_gag_2"/>
    <property type="match status" value="1"/>
</dbReference>
<dbReference type="PANTHER" id="PTHR46148">
    <property type="entry name" value="CHROMO DOMAIN-CONTAINING PROTEIN"/>
    <property type="match status" value="1"/>
</dbReference>
<dbReference type="EMBL" id="BKCJ010010193">
    <property type="protein sequence ID" value="GEU90468.1"/>
    <property type="molecule type" value="Genomic_DNA"/>
</dbReference>
<dbReference type="GO" id="GO:0003964">
    <property type="term" value="F:RNA-directed DNA polymerase activity"/>
    <property type="evidence" value="ECO:0007669"/>
    <property type="project" value="UniProtKB-KW"/>
</dbReference>
<keyword evidence="2" id="KW-0548">Nucleotidyltransferase</keyword>
<proteinExistence type="predicted"/>